<dbReference type="GO" id="GO:0016301">
    <property type="term" value="F:kinase activity"/>
    <property type="evidence" value="ECO:0007669"/>
    <property type="project" value="UniProtKB-KW"/>
</dbReference>
<dbReference type="SUPFAM" id="SSF52058">
    <property type="entry name" value="L domain-like"/>
    <property type="match status" value="1"/>
</dbReference>
<keyword evidence="3" id="KW-0418">Kinase</keyword>
<keyword evidence="2" id="KW-0472">Membrane</keyword>
<dbReference type="Gene3D" id="3.80.10.10">
    <property type="entry name" value="Ribonuclease Inhibitor"/>
    <property type="match status" value="1"/>
</dbReference>
<name>A0A438J0L8_VITVI</name>
<protein>
    <submittedName>
        <fullName evidence="3">Putative LRR receptor-like serine/threonine-protein kinase</fullName>
    </submittedName>
</protein>
<dbReference type="Proteomes" id="UP000288805">
    <property type="component" value="Unassembled WGS sequence"/>
</dbReference>
<comment type="subcellular location">
    <subcellularLocation>
        <location evidence="1">Membrane</location>
        <topology evidence="1">Single-pass type I membrane protein</topology>
    </subcellularLocation>
</comment>
<feature type="transmembrane region" description="Helical" evidence="2">
    <location>
        <begin position="150"/>
        <end position="168"/>
    </location>
</feature>
<gene>
    <name evidence="3" type="primary">VvCHDp000679_26</name>
    <name evidence="3" type="ORF">CK203_031140</name>
</gene>
<organism evidence="3 4">
    <name type="scientific">Vitis vinifera</name>
    <name type="common">Grape</name>
    <dbReference type="NCBI Taxonomy" id="29760"/>
    <lineage>
        <taxon>Eukaryota</taxon>
        <taxon>Viridiplantae</taxon>
        <taxon>Streptophyta</taxon>
        <taxon>Embryophyta</taxon>
        <taxon>Tracheophyta</taxon>
        <taxon>Spermatophyta</taxon>
        <taxon>Magnoliopsida</taxon>
        <taxon>eudicotyledons</taxon>
        <taxon>Gunneridae</taxon>
        <taxon>Pentapetalae</taxon>
        <taxon>rosids</taxon>
        <taxon>Vitales</taxon>
        <taxon>Vitaceae</taxon>
        <taxon>Viteae</taxon>
        <taxon>Vitis</taxon>
    </lineage>
</organism>
<proteinExistence type="predicted"/>
<dbReference type="PANTHER" id="PTHR48006">
    <property type="entry name" value="LEUCINE-RICH REPEAT-CONTAINING PROTEIN DDB_G0281931-RELATED"/>
    <property type="match status" value="1"/>
</dbReference>
<keyword evidence="3" id="KW-0675">Receptor</keyword>
<keyword evidence="2" id="KW-1133">Transmembrane helix</keyword>
<dbReference type="InterPro" id="IPR051824">
    <property type="entry name" value="LRR_Rcpt-Like_S/T_Kinase"/>
</dbReference>
<evidence type="ECO:0000313" key="4">
    <source>
        <dbReference type="Proteomes" id="UP000288805"/>
    </source>
</evidence>
<evidence type="ECO:0000313" key="3">
    <source>
        <dbReference type="EMBL" id="RVX02517.1"/>
    </source>
</evidence>
<dbReference type="EMBL" id="QGNW01000070">
    <property type="protein sequence ID" value="RVX02517.1"/>
    <property type="molecule type" value="Genomic_DNA"/>
</dbReference>
<comment type="caution">
    <text evidence="3">The sequence shown here is derived from an EMBL/GenBank/DDBJ whole genome shotgun (WGS) entry which is preliminary data.</text>
</comment>
<evidence type="ECO:0000256" key="1">
    <source>
        <dbReference type="ARBA" id="ARBA00004479"/>
    </source>
</evidence>
<dbReference type="AlphaFoldDB" id="A0A438J0L8"/>
<dbReference type="InterPro" id="IPR032675">
    <property type="entry name" value="LRR_dom_sf"/>
</dbReference>
<keyword evidence="2" id="KW-0812">Transmembrane</keyword>
<dbReference type="PANTHER" id="PTHR48006:SF62">
    <property type="entry name" value="LEUCINE-RICH REPEAT TRANSMEMBRANE PROTEIN KINASE"/>
    <property type="match status" value="1"/>
</dbReference>
<accession>A0A438J0L8</accession>
<dbReference type="GO" id="GO:0016020">
    <property type="term" value="C:membrane"/>
    <property type="evidence" value="ECO:0007669"/>
    <property type="project" value="UniProtKB-SubCell"/>
</dbReference>
<keyword evidence="3" id="KW-0808">Transferase</keyword>
<sequence length="184" mass="20263">MVSKRVMVSHRMRALNSIFQHWGISASNQWNRRGEPCTGAAIDSTCSIDSSDYNPGIKCDCSYDNASTCHITQLYSLCLIFGSSDHCPSDIEAQSDAYTTASKKVYALDVVGVIPDELWNLTFLTNLNLGQNYLTGPLSASIGNLTRMQYLYYVSFVIFSAFGTNNFSGSLPSELGNLVKLEQL</sequence>
<reference evidence="3 4" key="1">
    <citation type="journal article" date="2018" name="PLoS Genet.">
        <title>Population sequencing reveals clonal diversity and ancestral inbreeding in the grapevine cultivar Chardonnay.</title>
        <authorList>
            <person name="Roach M.J."/>
            <person name="Johnson D.L."/>
            <person name="Bohlmann J."/>
            <person name="van Vuuren H.J."/>
            <person name="Jones S.J."/>
            <person name="Pretorius I.S."/>
            <person name="Schmidt S.A."/>
            <person name="Borneman A.R."/>
        </authorList>
    </citation>
    <scope>NUCLEOTIDE SEQUENCE [LARGE SCALE GENOMIC DNA]</scope>
    <source>
        <strain evidence="4">cv. Chardonnay</strain>
        <tissue evidence="3">Leaf</tissue>
    </source>
</reference>
<evidence type="ECO:0000256" key="2">
    <source>
        <dbReference type="SAM" id="Phobius"/>
    </source>
</evidence>